<dbReference type="AlphaFoldDB" id="G7LG06"/>
<dbReference type="Proteomes" id="UP000002051">
    <property type="component" value="Chromosome 8"/>
</dbReference>
<gene>
    <name evidence="1" type="ordered locus">MTR_8g038920</name>
</gene>
<reference evidence="1 3" key="2">
    <citation type="journal article" date="2014" name="BMC Genomics">
        <title>An improved genome release (version Mt4.0) for the model legume Medicago truncatula.</title>
        <authorList>
            <person name="Tang H."/>
            <person name="Krishnakumar V."/>
            <person name="Bidwell S."/>
            <person name="Rosen B."/>
            <person name="Chan A."/>
            <person name="Zhou S."/>
            <person name="Gentzbittel L."/>
            <person name="Childs K.L."/>
            <person name="Yandell M."/>
            <person name="Gundlach H."/>
            <person name="Mayer K.F."/>
            <person name="Schwartz D.C."/>
            <person name="Town C.D."/>
        </authorList>
    </citation>
    <scope>GENOME REANNOTATION</scope>
    <source>
        <strain evidence="2 3">cv. Jemalong A17</strain>
    </source>
</reference>
<sequence>MGSKWDIEKFTGDNDFGLWKVKVEAVLKQQKGDWAQVDLQGSERCPVLKRFVELHEIPSVVGLQGSSNG</sequence>
<evidence type="ECO:0000313" key="1">
    <source>
        <dbReference type="EMBL" id="AET02311.1"/>
    </source>
</evidence>
<dbReference type="EMBL" id="CM001224">
    <property type="protein sequence ID" value="AET02311.1"/>
    <property type="molecule type" value="Genomic_DNA"/>
</dbReference>
<evidence type="ECO:0000313" key="2">
    <source>
        <dbReference type="EnsemblPlants" id="AET02311"/>
    </source>
</evidence>
<dbReference type="EnsemblPlants" id="AET02311">
    <property type="protein sequence ID" value="AET02311"/>
    <property type="gene ID" value="MTR_8g038920"/>
</dbReference>
<reference evidence="2" key="3">
    <citation type="submission" date="2015-04" db="UniProtKB">
        <authorList>
            <consortium name="EnsemblPlants"/>
        </authorList>
    </citation>
    <scope>IDENTIFICATION</scope>
    <source>
        <strain evidence="2">cv. Jemalong A17</strain>
    </source>
</reference>
<protein>
    <submittedName>
        <fullName evidence="1 2">Uncharacterized protein</fullName>
    </submittedName>
</protein>
<accession>G7LG06</accession>
<reference evidence="1 3" key="1">
    <citation type="journal article" date="2011" name="Nature">
        <title>The Medicago genome provides insight into the evolution of rhizobial symbioses.</title>
        <authorList>
            <person name="Young N.D."/>
            <person name="Debelle F."/>
            <person name="Oldroyd G.E."/>
            <person name="Geurts R."/>
            <person name="Cannon S.B."/>
            <person name="Udvardi M.K."/>
            <person name="Benedito V.A."/>
            <person name="Mayer K.F."/>
            <person name="Gouzy J."/>
            <person name="Schoof H."/>
            <person name="Van de Peer Y."/>
            <person name="Proost S."/>
            <person name="Cook D.R."/>
            <person name="Meyers B.C."/>
            <person name="Spannagl M."/>
            <person name="Cheung F."/>
            <person name="De Mita S."/>
            <person name="Krishnakumar V."/>
            <person name="Gundlach H."/>
            <person name="Zhou S."/>
            <person name="Mudge J."/>
            <person name="Bharti A.K."/>
            <person name="Murray J.D."/>
            <person name="Naoumkina M.A."/>
            <person name="Rosen B."/>
            <person name="Silverstein K.A."/>
            <person name="Tang H."/>
            <person name="Rombauts S."/>
            <person name="Zhao P.X."/>
            <person name="Zhou P."/>
            <person name="Barbe V."/>
            <person name="Bardou P."/>
            <person name="Bechner M."/>
            <person name="Bellec A."/>
            <person name="Berger A."/>
            <person name="Berges H."/>
            <person name="Bidwell S."/>
            <person name="Bisseling T."/>
            <person name="Choisne N."/>
            <person name="Couloux A."/>
            <person name="Denny R."/>
            <person name="Deshpande S."/>
            <person name="Dai X."/>
            <person name="Doyle J.J."/>
            <person name="Dudez A.M."/>
            <person name="Farmer A.D."/>
            <person name="Fouteau S."/>
            <person name="Franken C."/>
            <person name="Gibelin C."/>
            <person name="Gish J."/>
            <person name="Goldstein S."/>
            <person name="Gonzalez A.J."/>
            <person name="Green P.J."/>
            <person name="Hallab A."/>
            <person name="Hartog M."/>
            <person name="Hua A."/>
            <person name="Humphray S.J."/>
            <person name="Jeong D.H."/>
            <person name="Jing Y."/>
            <person name="Jocker A."/>
            <person name="Kenton S.M."/>
            <person name="Kim D.J."/>
            <person name="Klee K."/>
            <person name="Lai H."/>
            <person name="Lang C."/>
            <person name="Lin S."/>
            <person name="Macmil S.L."/>
            <person name="Magdelenat G."/>
            <person name="Matthews L."/>
            <person name="McCorrison J."/>
            <person name="Monaghan E.L."/>
            <person name="Mun J.H."/>
            <person name="Najar F.Z."/>
            <person name="Nicholson C."/>
            <person name="Noirot C."/>
            <person name="O'Bleness M."/>
            <person name="Paule C.R."/>
            <person name="Poulain J."/>
            <person name="Prion F."/>
            <person name="Qin B."/>
            <person name="Qu C."/>
            <person name="Retzel E.F."/>
            <person name="Riddle C."/>
            <person name="Sallet E."/>
            <person name="Samain S."/>
            <person name="Samson N."/>
            <person name="Sanders I."/>
            <person name="Saurat O."/>
            <person name="Scarpelli C."/>
            <person name="Schiex T."/>
            <person name="Segurens B."/>
            <person name="Severin A.J."/>
            <person name="Sherrier D.J."/>
            <person name="Shi R."/>
            <person name="Sims S."/>
            <person name="Singer S.R."/>
            <person name="Sinharoy S."/>
            <person name="Sterck L."/>
            <person name="Viollet A."/>
            <person name="Wang B.B."/>
            <person name="Wang K."/>
            <person name="Wang M."/>
            <person name="Wang X."/>
            <person name="Warfsmann J."/>
            <person name="Weissenbach J."/>
            <person name="White D.D."/>
            <person name="White J.D."/>
            <person name="Wiley G.B."/>
            <person name="Wincker P."/>
            <person name="Xing Y."/>
            <person name="Yang L."/>
            <person name="Yao Z."/>
            <person name="Ying F."/>
            <person name="Zhai J."/>
            <person name="Zhou L."/>
            <person name="Zuber A."/>
            <person name="Denarie J."/>
            <person name="Dixon R.A."/>
            <person name="May G.D."/>
            <person name="Schwartz D.C."/>
            <person name="Rogers J."/>
            <person name="Quetier F."/>
            <person name="Town C.D."/>
            <person name="Roe B.A."/>
        </authorList>
    </citation>
    <scope>NUCLEOTIDE SEQUENCE [LARGE SCALE GENOMIC DNA]</scope>
    <source>
        <strain evidence="1">A17</strain>
        <strain evidence="2 3">cv. Jemalong A17</strain>
    </source>
</reference>
<dbReference type="PaxDb" id="3880-AET02311"/>
<keyword evidence="3" id="KW-1185">Reference proteome</keyword>
<organism evidence="1 3">
    <name type="scientific">Medicago truncatula</name>
    <name type="common">Barrel medic</name>
    <name type="synonym">Medicago tribuloides</name>
    <dbReference type="NCBI Taxonomy" id="3880"/>
    <lineage>
        <taxon>Eukaryota</taxon>
        <taxon>Viridiplantae</taxon>
        <taxon>Streptophyta</taxon>
        <taxon>Embryophyta</taxon>
        <taxon>Tracheophyta</taxon>
        <taxon>Spermatophyta</taxon>
        <taxon>Magnoliopsida</taxon>
        <taxon>eudicotyledons</taxon>
        <taxon>Gunneridae</taxon>
        <taxon>Pentapetalae</taxon>
        <taxon>rosids</taxon>
        <taxon>fabids</taxon>
        <taxon>Fabales</taxon>
        <taxon>Fabaceae</taxon>
        <taxon>Papilionoideae</taxon>
        <taxon>50 kb inversion clade</taxon>
        <taxon>NPAAA clade</taxon>
        <taxon>Hologalegina</taxon>
        <taxon>IRL clade</taxon>
        <taxon>Trifolieae</taxon>
        <taxon>Medicago</taxon>
    </lineage>
</organism>
<dbReference type="HOGENOM" id="CLU_2779741_0_0_1"/>
<proteinExistence type="predicted"/>
<evidence type="ECO:0000313" key="3">
    <source>
        <dbReference type="Proteomes" id="UP000002051"/>
    </source>
</evidence>
<name>G7LG06_MEDTR</name>